<evidence type="ECO:0000256" key="13">
    <source>
        <dbReference type="ARBA" id="ARBA00023136"/>
    </source>
</evidence>
<protein>
    <recommendedName>
        <fullName evidence="14">Zinc metalloprotease</fullName>
    </recommendedName>
</protein>
<dbReference type="GO" id="GO:0005886">
    <property type="term" value="C:plasma membrane"/>
    <property type="evidence" value="ECO:0007669"/>
    <property type="project" value="UniProtKB-SubCell"/>
</dbReference>
<accession>A0ABD5PQ65</accession>
<evidence type="ECO:0000256" key="8">
    <source>
        <dbReference type="ARBA" id="ARBA00022801"/>
    </source>
</evidence>
<dbReference type="GO" id="GO:0006508">
    <property type="term" value="P:proteolysis"/>
    <property type="evidence" value="ECO:0007669"/>
    <property type="project" value="UniProtKB-KW"/>
</dbReference>
<feature type="transmembrane region" description="Helical" evidence="14">
    <location>
        <begin position="201"/>
        <end position="234"/>
    </location>
</feature>
<evidence type="ECO:0000256" key="16">
    <source>
        <dbReference type="PIRSR" id="PIRSR006404-2"/>
    </source>
</evidence>
<keyword evidence="4 14" id="KW-0645">Protease</keyword>
<keyword evidence="5 14" id="KW-0812">Transmembrane</keyword>
<keyword evidence="9 14" id="KW-0862">Zinc</keyword>
<evidence type="ECO:0000256" key="15">
    <source>
        <dbReference type="PIRSR" id="PIRSR006404-1"/>
    </source>
</evidence>
<keyword evidence="7" id="KW-0677">Repeat</keyword>
<evidence type="ECO:0000256" key="10">
    <source>
        <dbReference type="ARBA" id="ARBA00022989"/>
    </source>
</evidence>
<dbReference type="AlphaFoldDB" id="A0ABD5PQ65"/>
<evidence type="ECO:0000256" key="14">
    <source>
        <dbReference type="PIRNR" id="PIRNR006404"/>
    </source>
</evidence>
<dbReference type="PROSITE" id="PS51371">
    <property type="entry name" value="CBS"/>
    <property type="match status" value="1"/>
</dbReference>
<dbReference type="Pfam" id="PF02163">
    <property type="entry name" value="Peptidase_M50"/>
    <property type="match status" value="2"/>
</dbReference>
<sequence>MRNFHLTTIWGIPIRINVSLLVFLPVLVWLIAASGQIGIYASIIDGFSPATLDPAPLEEGATPWLIGVTGAVGLFVSVAAHELGHAYAARRYDIGTESITLWIFGGLAALESIPREWNREFWIAVAGPITSVLVGVGFAGLLQVVPGGLPIVVFVVGWLAVINVILAIFNMVPAFPMDGGRVLRALLSRPRNRSYARATQIAARIGTIFALLFAVVGILGWNPVLVLVALFIYGAATTESRTVVLDELLADVTATDVMDAPVRSIPADATVDEFASTMFQERRSEYVVVDDGDVVGFVTLSDVGRVDRAAFGTTTVREIATADVTTVEPDTPAFDVLVSMGRAPLVVVVEEDEPIGTVSRRDLGDVMQLRRELGAPGPFERVPM</sequence>
<comment type="similarity">
    <text evidence="2 14">Belongs to the peptidase M50B family.</text>
</comment>
<name>A0ABD5PQ65_9EURY</name>
<dbReference type="Gene3D" id="3.10.580.10">
    <property type="entry name" value="CBS-domain"/>
    <property type="match status" value="2"/>
</dbReference>
<dbReference type="SUPFAM" id="SSF54631">
    <property type="entry name" value="CBS-domain pair"/>
    <property type="match status" value="1"/>
</dbReference>
<feature type="domain" description="CBS" evidence="18">
    <location>
        <begin position="258"/>
        <end position="315"/>
    </location>
</feature>
<feature type="transmembrane region" description="Helical" evidence="14">
    <location>
        <begin position="64"/>
        <end position="83"/>
    </location>
</feature>
<reference evidence="19 20" key="1">
    <citation type="journal article" date="2019" name="Int. J. Syst. Evol. Microbiol.">
        <title>The Global Catalogue of Microorganisms (GCM) 10K type strain sequencing project: providing services to taxonomists for standard genome sequencing and annotation.</title>
        <authorList>
            <consortium name="The Broad Institute Genomics Platform"/>
            <consortium name="The Broad Institute Genome Sequencing Center for Infectious Disease"/>
            <person name="Wu L."/>
            <person name="Ma J."/>
        </authorList>
    </citation>
    <scope>NUCLEOTIDE SEQUENCE [LARGE SCALE GENOMIC DNA]</scope>
    <source>
        <strain evidence="19 20">WLHS5</strain>
    </source>
</reference>
<evidence type="ECO:0000256" key="6">
    <source>
        <dbReference type="ARBA" id="ARBA00022723"/>
    </source>
</evidence>
<organism evidence="19 20">
    <name type="scientific">Halosolutus amylolyticus</name>
    <dbReference type="NCBI Taxonomy" id="2932267"/>
    <lineage>
        <taxon>Archaea</taxon>
        <taxon>Methanobacteriati</taxon>
        <taxon>Methanobacteriota</taxon>
        <taxon>Stenosarchaea group</taxon>
        <taxon>Halobacteria</taxon>
        <taxon>Halobacteriales</taxon>
        <taxon>Natrialbaceae</taxon>
        <taxon>Halosolutus</taxon>
    </lineage>
</organism>
<evidence type="ECO:0000256" key="2">
    <source>
        <dbReference type="ARBA" id="ARBA00007931"/>
    </source>
</evidence>
<comment type="subcellular location">
    <subcellularLocation>
        <location evidence="1 14">Cell membrane</location>
        <topology evidence="1 14">Multi-pass membrane protein</topology>
    </subcellularLocation>
</comment>
<dbReference type="Pfam" id="PF00571">
    <property type="entry name" value="CBS"/>
    <property type="match status" value="2"/>
</dbReference>
<feature type="transmembrane region" description="Helical" evidence="14">
    <location>
        <begin position="121"/>
        <end position="145"/>
    </location>
</feature>
<feature type="transmembrane region" description="Helical" evidence="14">
    <location>
        <begin position="151"/>
        <end position="172"/>
    </location>
</feature>
<comment type="caution">
    <text evidence="19">The sequence shown here is derived from an EMBL/GenBank/DDBJ whole genome shotgun (WGS) entry which is preliminary data.</text>
</comment>
<dbReference type="CDD" id="cd06164">
    <property type="entry name" value="S2P-M50_SpoIVFB_CBS"/>
    <property type="match status" value="1"/>
</dbReference>
<evidence type="ECO:0000256" key="12">
    <source>
        <dbReference type="ARBA" id="ARBA00023122"/>
    </source>
</evidence>
<dbReference type="PANTHER" id="PTHR39188:SF3">
    <property type="entry name" value="STAGE IV SPORULATION PROTEIN FB"/>
    <property type="match status" value="1"/>
</dbReference>
<keyword evidence="3 14" id="KW-1003">Cell membrane</keyword>
<feature type="binding site" evidence="16">
    <location>
        <position position="81"/>
    </location>
    <ligand>
        <name>Zn(2+)</name>
        <dbReference type="ChEBI" id="CHEBI:29105"/>
        <note>catalytic</note>
    </ligand>
</feature>
<evidence type="ECO:0000259" key="18">
    <source>
        <dbReference type="PROSITE" id="PS51371"/>
    </source>
</evidence>
<dbReference type="RefSeq" id="WP_250140715.1">
    <property type="nucleotide sequence ID" value="NZ_JALIQP010000002.1"/>
</dbReference>
<dbReference type="InterPro" id="IPR000644">
    <property type="entry name" value="CBS_dom"/>
</dbReference>
<proteinExistence type="inferred from homology"/>
<dbReference type="PIRSF" id="PIRSF006404">
    <property type="entry name" value="UCP006404_Pept_M50_CBS"/>
    <property type="match status" value="1"/>
</dbReference>
<keyword evidence="10 14" id="KW-1133">Transmembrane helix</keyword>
<evidence type="ECO:0000256" key="4">
    <source>
        <dbReference type="ARBA" id="ARBA00022670"/>
    </source>
</evidence>
<keyword evidence="11 14" id="KW-0482">Metalloprotease</keyword>
<keyword evidence="13 14" id="KW-0472">Membrane</keyword>
<gene>
    <name evidence="19" type="ORF">ACFO5R_11725</name>
</gene>
<evidence type="ECO:0000256" key="17">
    <source>
        <dbReference type="PROSITE-ProRule" id="PRU00703"/>
    </source>
</evidence>
<dbReference type="Proteomes" id="UP001595898">
    <property type="component" value="Unassembled WGS sequence"/>
</dbReference>
<dbReference type="InterPro" id="IPR008915">
    <property type="entry name" value="Peptidase_M50"/>
</dbReference>
<feature type="transmembrane region" description="Helical" evidence="14">
    <location>
        <begin position="20"/>
        <end position="44"/>
    </location>
</feature>
<feature type="binding site" evidence="16">
    <location>
        <position position="85"/>
    </location>
    <ligand>
        <name>Zn(2+)</name>
        <dbReference type="ChEBI" id="CHEBI:29105"/>
        <note>catalytic</note>
    </ligand>
</feature>
<evidence type="ECO:0000256" key="1">
    <source>
        <dbReference type="ARBA" id="ARBA00004651"/>
    </source>
</evidence>
<evidence type="ECO:0000256" key="3">
    <source>
        <dbReference type="ARBA" id="ARBA00022475"/>
    </source>
</evidence>
<evidence type="ECO:0000256" key="9">
    <source>
        <dbReference type="ARBA" id="ARBA00022833"/>
    </source>
</evidence>
<dbReference type="InterPro" id="IPR046342">
    <property type="entry name" value="CBS_dom_sf"/>
</dbReference>
<evidence type="ECO:0000256" key="5">
    <source>
        <dbReference type="ARBA" id="ARBA00022692"/>
    </source>
</evidence>
<dbReference type="InterPro" id="IPR016483">
    <property type="entry name" value="UCP006404_Pept_M50_CBS"/>
</dbReference>
<feature type="active site" evidence="15">
    <location>
        <position position="82"/>
    </location>
</feature>
<dbReference type="GO" id="GO:0046872">
    <property type="term" value="F:metal ion binding"/>
    <property type="evidence" value="ECO:0007669"/>
    <property type="project" value="UniProtKB-UniRule"/>
</dbReference>
<keyword evidence="8 14" id="KW-0378">Hydrolase</keyword>
<evidence type="ECO:0000313" key="19">
    <source>
        <dbReference type="EMBL" id="MFC4542588.1"/>
    </source>
</evidence>
<dbReference type="SMART" id="SM00116">
    <property type="entry name" value="CBS"/>
    <property type="match status" value="2"/>
</dbReference>
<evidence type="ECO:0000256" key="11">
    <source>
        <dbReference type="ARBA" id="ARBA00023049"/>
    </source>
</evidence>
<keyword evidence="6 14" id="KW-0479">Metal-binding</keyword>
<dbReference type="PANTHER" id="PTHR39188">
    <property type="entry name" value="MEMBRANE-ASSOCIATED ZINC METALLOPROTEASE M50B"/>
    <property type="match status" value="1"/>
</dbReference>
<feature type="binding site" evidence="16">
    <location>
        <position position="178"/>
    </location>
    <ligand>
        <name>Zn(2+)</name>
        <dbReference type="ChEBI" id="CHEBI:29105"/>
        <note>catalytic</note>
    </ligand>
</feature>
<evidence type="ECO:0000256" key="7">
    <source>
        <dbReference type="ARBA" id="ARBA00022737"/>
    </source>
</evidence>
<keyword evidence="12 17" id="KW-0129">CBS domain</keyword>
<comment type="cofactor">
    <cofactor evidence="14 16">
        <name>Zn(2+)</name>
        <dbReference type="ChEBI" id="CHEBI:29105"/>
    </cofactor>
    <text evidence="14 16">Binds 1 zinc ion per subunit.</text>
</comment>
<keyword evidence="20" id="KW-1185">Reference proteome</keyword>
<evidence type="ECO:0000313" key="20">
    <source>
        <dbReference type="Proteomes" id="UP001595898"/>
    </source>
</evidence>
<dbReference type="GO" id="GO:0008237">
    <property type="term" value="F:metallopeptidase activity"/>
    <property type="evidence" value="ECO:0007669"/>
    <property type="project" value="UniProtKB-UniRule"/>
</dbReference>
<dbReference type="EMBL" id="JBHSFA010000007">
    <property type="protein sequence ID" value="MFC4542588.1"/>
    <property type="molecule type" value="Genomic_DNA"/>
</dbReference>